<reference evidence="2" key="1">
    <citation type="journal article" date="2021" name="Nat. Commun.">
        <title>Genetic determinants of endophytism in the Arabidopsis root mycobiome.</title>
        <authorList>
            <person name="Mesny F."/>
            <person name="Miyauchi S."/>
            <person name="Thiergart T."/>
            <person name="Pickel B."/>
            <person name="Atanasova L."/>
            <person name="Karlsson M."/>
            <person name="Huettel B."/>
            <person name="Barry K.W."/>
            <person name="Haridas S."/>
            <person name="Chen C."/>
            <person name="Bauer D."/>
            <person name="Andreopoulos W."/>
            <person name="Pangilinan J."/>
            <person name="LaButti K."/>
            <person name="Riley R."/>
            <person name="Lipzen A."/>
            <person name="Clum A."/>
            <person name="Drula E."/>
            <person name="Henrissat B."/>
            <person name="Kohler A."/>
            <person name="Grigoriev I.V."/>
            <person name="Martin F.M."/>
            <person name="Hacquard S."/>
        </authorList>
    </citation>
    <scope>NUCLEOTIDE SEQUENCE</scope>
    <source>
        <strain evidence="2">MPI-SDFR-AT-0073</strain>
    </source>
</reference>
<dbReference type="Proteomes" id="UP000758603">
    <property type="component" value="Unassembled WGS sequence"/>
</dbReference>
<keyword evidence="3" id="KW-1185">Reference proteome</keyword>
<organism evidence="2 3">
    <name type="scientific">Truncatella angustata</name>
    <dbReference type="NCBI Taxonomy" id="152316"/>
    <lineage>
        <taxon>Eukaryota</taxon>
        <taxon>Fungi</taxon>
        <taxon>Dikarya</taxon>
        <taxon>Ascomycota</taxon>
        <taxon>Pezizomycotina</taxon>
        <taxon>Sordariomycetes</taxon>
        <taxon>Xylariomycetidae</taxon>
        <taxon>Amphisphaeriales</taxon>
        <taxon>Sporocadaceae</taxon>
        <taxon>Truncatella</taxon>
    </lineage>
</organism>
<proteinExistence type="predicted"/>
<sequence>MGDIVHVNGHCDAKFQGVRDVFEKHIASAEENGASLAVNIEGQDVLSLYGGYADTARTKPWEENTIVNMFSCTKIVSALALLKLVDQGKISINDKVAKYWPEFAANGKENIEIRHILSHSSGVAGWNTPLTMETLCDTEKRTAELAGQAPFWEPGTMSGYHCWNFGHLVGEVVRRVTGLSLKEFVAKELAEPTGADIQIGCKEADWDRASEMIPPPALNVGPMPPDAMPVKILNPFPDAMFIHTPQWRRAEIGAANGHGNAKACSRLFSNVTLAGKGGKLLSKDTVDLIFQEQTCGVDAFSGLTIRWGVGMALRGDGQTSLDEWLPPGRVCLWGGWGGSLGIMDLDRGITISYLMNKMRLETPVTPLAKDYIKEIYKSIGVECGNLAHSVPA</sequence>
<dbReference type="OrthoDB" id="5946976at2759"/>
<gene>
    <name evidence="2" type="ORF">BKA67DRAFT_536520</name>
</gene>
<name>A0A9P8ZVP2_9PEZI</name>
<dbReference type="RefSeq" id="XP_045957077.1">
    <property type="nucleotide sequence ID" value="XM_046100168.1"/>
</dbReference>
<evidence type="ECO:0000259" key="1">
    <source>
        <dbReference type="Pfam" id="PF00144"/>
    </source>
</evidence>
<accession>A0A9P8ZVP2</accession>
<comment type="caution">
    <text evidence="2">The sequence shown here is derived from an EMBL/GenBank/DDBJ whole genome shotgun (WGS) entry which is preliminary data.</text>
</comment>
<dbReference type="SUPFAM" id="SSF56601">
    <property type="entry name" value="beta-lactamase/transpeptidase-like"/>
    <property type="match status" value="1"/>
</dbReference>
<evidence type="ECO:0000313" key="3">
    <source>
        <dbReference type="Proteomes" id="UP000758603"/>
    </source>
</evidence>
<dbReference type="InterPro" id="IPR001466">
    <property type="entry name" value="Beta-lactam-related"/>
</dbReference>
<dbReference type="EMBL" id="JAGPXC010000005">
    <property type="protein sequence ID" value="KAH6652800.1"/>
    <property type="molecule type" value="Genomic_DNA"/>
</dbReference>
<dbReference type="InterPro" id="IPR012338">
    <property type="entry name" value="Beta-lactam/transpept-like"/>
</dbReference>
<dbReference type="PANTHER" id="PTHR43319:SF3">
    <property type="entry name" value="BETA-LACTAMASE-RELATED DOMAIN-CONTAINING PROTEIN"/>
    <property type="match status" value="1"/>
</dbReference>
<protein>
    <submittedName>
        <fullName evidence="2">Beta-lactamase</fullName>
    </submittedName>
</protein>
<dbReference type="GeneID" id="70129060"/>
<dbReference type="InterPro" id="IPR052907">
    <property type="entry name" value="Beta-lactamase/esterase"/>
</dbReference>
<feature type="domain" description="Beta-lactamase-related" evidence="1">
    <location>
        <begin position="19"/>
        <end position="361"/>
    </location>
</feature>
<dbReference type="Gene3D" id="3.40.710.10">
    <property type="entry name" value="DD-peptidase/beta-lactamase superfamily"/>
    <property type="match status" value="1"/>
</dbReference>
<dbReference type="PANTHER" id="PTHR43319">
    <property type="entry name" value="BETA-LACTAMASE-RELATED"/>
    <property type="match status" value="1"/>
</dbReference>
<dbReference type="AlphaFoldDB" id="A0A9P8ZVP2"/>
<evidence type="ECO:0000313" key="2">
    <source>
        <dbReference type="EMBL" id="KAH6652800.1"/>
    </source>
</evidence>
<dbReference type="Pfam" id="PF00144">
    <property type="entry name" value="Beta-lactamase"/>
    <property type="match status" value="1"/>
</dbReference>